<dbReference type="PROSITE" id="PS00107">
    <property type="entry name" value="PROTEIN_KINASE_ATP"/>
    <property type="match status" value="1"/>
</dbReference>
<feature type="binding site" evidence="7">
    <location>
        <position position="34"/>
    </location>
    <ligand>
        <name>ATP</name>
        <dbReference type="ChEBI" id="CHEBI:30616"/>
    </ligand>
</feature>
<dbReference type="InterPro" id="IPR017441">
    <property type="entry name" value="Protein_kinase_ATP_BS"/>
</dbReference>
<dbReference type="GO" id="GO:0004674">
    <property type="term" value="F:protein serine/threonine kinase activity"/>
    <property type="evidence" value="ECO:0007669"/>
    <property type="project" value="UniProtKB-KW"/>
</dbReference>
<dbReference type="VEuPathDB" id="MicrosporidiaDB:M896_121390"/>
<protein>
    <recommendedName>
        <fullName evidence="2">non-specific serine/threonine protein kinase</fullName>
        <ecNumber evidence="2">2.7.11.1</ecNumber>
    </recommendedName>
</protein>
<dbReference type="InterPro" id="IPR011009">
    <property type="entry name" value="Kinase-like_dom_sf"/>
</dbReference>
<evidence type="ECO:0000256" key="7">
    <source>
        <dbReference type="PROSITE-ProRule" id="PRU10141"/>
    </source>
</evidence>
<dbReference type="STRING" id="1354746.A0A0B2UCY3"/>
<dbReference type="SMART" id="SM00220">
    <property type="entry name" value="S_TKc"/>
    <property type="match status" value="1"/>
</dbReference>
<dbReference type="EC" id="2.7.11.1" evidence="2"/>
<dbReference type="RefSeq" id="XP_014562958.1">
    <property type="nucleotide sequence ID" value="XM_014707472.1"/>
</dbReference>
<keyword evidence="6 7" id="KW-0067">ATP-binding</keyword>
<dbReference type="Pfam" id="PF00069">
    <property type="entry name" value="Pkinase"/>
    <property type="match status" value="1"/>
</dbReference>
<dbReference type="SUPFAM" id="SSF56112">
    <property type="entry name" value="Protein kinase-like (PK-like)"/>
    <property type="match status" value="1"/>
</dbReference>
<keyword evidence="4 7" id="KW-0547">Nucleotide-binding</keyword>
<keyword evidence="3" id="KW-0808">Transferase</keyword>
<dbReference type="Proteomes" id="UP000031056">
    <property type="component" value="Unassembled WGS sequence"/>
</dbReference>
<accession>A0A0B2UCY3</accession>
<keyword evidence="8" id="KW-0723">Serine/threonine-protein kinase</keyword>
<reference evidence="10 11" key="1">
    <citation type="journal article" date="2014" name="MBio">
        <title>The Ordospora colligata genome; evolution of extreme reduction in microsporidia and host-to-parasite horizontal gene transfer.</title>
        <authorList>
            <person name="Pombert J.-F."/>
            <person name="Haag K.L."/>
            <person name="Beidas S."/>
            <person name="Ebert D."/>
            <person name="Keeling P.J."/>
        </authorList>
    </citation>
    <scope>NUCLEOTIDE SEQUENCE [LARGE SCALE GENOMIC DNA]</scope>
    <source>
        <strain evidence="10 11">OC4</strain>
    </source>
</reference>
<evidence type="ECO:0000256" key="6">
    <source>
        <dbReference type="ARBA" id="ARBA00022840"/>
    </source>
</evidence>
<comment type="similarity">
    <text evidence="1">Belongs to the protein kinase superfamily. NEK Ser/Thr protein kinase family. NIMA subfamily.</text>
</comment>
<dbReference type="PANTHER" id="PTHR43671">
    <property type="entry name" value="SERINE/THREONINE-PROTEIN KINASE NEK"/>
    <property type="match status" value="1"/>
</dbReference>
<evidence type="ECO:0000256" key="2">
    <source>
        <dbReference type="ARBA" id="ARBA00012513"/>
    </source>
</evidence>
<evidence type="ECO:0000313" key="11">
    <source>
        <dbReference type="Proteomes" id="UP000031056"/>
    </source>
</evidence>
<evidence type="ECO:0000313" key="10">
    <source>
        <dbReference type="EMBL" id="KHN68916.1"/>
    </source>
</evidence>
<dbReference type="InterPro" id="IPR050660">
    <property type="entry name" value="NEK_Ser/Thr_kinase"/>
</dbReference>
<keyword evidence="11" id="KW-1185">Reference proteome</keyword>
<dbReference type="InterPro" id="IPR008271">
    <property type="entry name" value="Ser/Thr_kinase_AS"/>
</dbReference>
<feature type="domain" description="Protein kinase" evidence="9">
    <location>
        <begin position="4"/>
        <end position="265"/>
    </location>
</feature>
<dbReference type="InterPro" id="IPR000719">
    <property type="entry name" value="Prot_kinase_dom"/>
</dbReference>
<dbReference type="PROSITE" id="PS00108">
    <property type="entry name" value="PROTEIN_KINASE_ST"/>
    <property type="match status" value="1"/>
</dbReference>
<proteinExistence type="inferred from homology"/>
<gene>
    <name evidence="10" type="ORF">M896_121390</name>
</gene>
<organism evidence="10 11">
    <name type="scientific">Ordospora colligata OC4</name>
    <dbReference type="NCBI Taxonomy" id="1354746"/>
    <lineage>
        <taxon>Eukaryota</taxon>
        <taxon>Fungi</taxon>
        <taxon>Fungi incertae sedis</taxon>
        <taxon>Microsporidia</taxon>
        <taxon>Ordosporidae</taxon>
        <taxon>Ordospora</taxon>
    </lineage>
</organism>
<keyword evidence="5 10" id="KW-0418">Kinase</keyword>
<dbReference type="OrthoDB" id="248923at2759"/>
<dbReference type="AlphaFoldDB" id="A0A0B2UCY3"/>
<dbReference type="EMBL" id="JOKQ01000012">
    <property type="protein sequence ID" value="KHN68916.1"/>
    <property type="molecule type" value="Genomic_DNA"/>
</dbReference>
<evidence type="ECO:0000256" key="1">
    <source>
        <dbReference type="ARBA" id="ARBA00010886"/>
    </source>
</evidence>
<comment type="caution">
    <text evidence="10">The sequence shown here is derived from an EMBL/GenBank/DDBJ whole genome shotgun (WGS) entry which is preliminary data.</text>
</comment>
<evidence type="ECO:0000259" key="9">
    <source>
        <dbReference type="PROSITE" id="PS50011"/>
    </source>
</evidence>
<sequence length="275" mass="31306">MQRFRFVRKLGRGTHGTAYLLRSTDGTDKMLVCKSVSIPYKAYAQQEIKILSMLSHRRTIKLIESFSTHSGISIILEYLNHGTLAETISYLVNRRHRATNYLIWSVMAQIADALLYLHHMQIAHRDVKPSNIFVNMVLIGSQGVLEFKLGDFGLAKMCSQILPGDVVGTPYYMAPEVISREAYNNSVDVWGLGVSLYELSVLGKPFYGSSKDELYSSILHASIQSSSICSNKNLDFLIRKCIMKINRISIQTLCKNKTLKYHLRILDYELHNSYE</sequence>
<dbReference type="GeneID" id="26262656"/>
<dbReference type="PROSITE" id="PS50011">
    <property type="entry name" value="PROTEIN_KINASE_DOM"/>
    <property type="match status" value="1"/>
</dbReference>
<dbReference type="GO" id="GO:0005524">
    <property type="term" value="F:ATP binding"/>
    <property type="evidence" value="ECO:0007669"/>
    <property type="project" value="UniProtKB-UniRule"/>
</dbReference>
<dbReference type="HOGENOM" id="CLU_000288_63_23_1"/>
<name>A0A0B2UCY3_9MICR</name>
<evidence type="ECO:0000256" key="3">
    <source>
        <dbReference type="ARBA" id="ARBA00022679"/>
    </source>
</evidence>
<dbReference type="PANTHER" id="PTHR43671:SF13">
    <property type="entry name" value="SERINE_THREONINE-PROTEIN KINASE NEK2"/>
    <property type="match status" value="1"/>
</dbReference>
<evidence type="ECO:0000256" key="8">
    <source>
        <dbReference type="RuleBase" id="RU000304"/>
    </source>
</evidence>
<dbReference type="Gene3D" id="1.10.510.10">
    <property type="entry name" value="Transferase(Phosphotransferase) domain 1"/>
    <property type="match status" value="1"/>
</dbReference>
<evidence type="ECO:0000256" key="5">
    <source>
        <dbReference type="ARBA" id="ARBA00022777"/>
    </source>
</evidence>
<evidence type="ECO:0000256" key="4">
    <source>
        <dbReference type="ARBA" id="ARBA00022741"/>
    </source>
</evidence>
<dbReference type="InParanoid" id="A0A0B2UCY3"/>